<feature type="region of interest" description="Disordered" evidence="1">
    <location>
        <begin position="34"/>
        <end position="84"/>
    </location>
</feature>
<accession>A0A9D4NJT6</accession>
<feature type="compositionally biased region" description="Basic and acidic residues" evidence="1">
    <location>
        <begin position="36"/>
        <end position="48"/>
    </location>
</feature>
<sequence length="84" mass="9157">MTAVVFCGPVHTSPLNRVSQNSNSGLINISKSLLSQDKDAEDVGDKDNLNTQKESPGFDIELVRQQHQSGPHKPQVKHDPSPDP</sequence>
<evidence type="ECO:0000256" key="1">
    <source>
        <dbReference type="SAM" id="MobiDB-lite"/>
    </source>
</evidence>
<dbReference type="Proteomes" id="UP000828390">
    <property type="component" value="Unassembled WGS sequence"/>
</dbReference>
<proteinExistence type="predicted"/>
<evidence type="ECO:0000313" key="2">
    <source>
        <dbReference type="EMBL" id="KAH3895958.1"/>
    </source>
</evidence>
<keyword evidence="3" id="KW-1185">Reference proteome</keyword>
<name>A0A9D4NJT6_DREPO</name>
<comment type="caution">
    <text evidence="2">The sequence shown here is derived from an EMBL/GenBank/DDBJ whole genome shotgun (WGS) entry which is preliminary data.</text>
</comment>
<protein>
    <submittedName>
        <fullName evidence="2">Uncharacterized protein</fullName>
    </submittedName>
</protein>
<gene>
    <name evidence="2" type="ORF">DPMN_020127</name>
</gene>
<dbReference type="EMBL" id="JAIWYP010000001">
    <property type="protein sequence ID" value="KAH3895958.1"/>
    <property type="molecule type" value="Genomic_DNA"/>
</dbReference>
<evidence type="ECO:0000313" key="3">
    <source>
        <dbReference type="Proteomes" id="UP000828390"/>
    </source>
</evidence>
<organism evidence="2 3">
    <name type="scientific">Dreissena polymorpha</name>
    <name type="common">Zebra mussel</name>
    <name type="synonym">Mytilus polymorpha</name>
    <dbReference type="NCBI Taxonomy" id="45954"/>
    <lineage>
        <taxon>Eukaryota</taxon>
        <taxon>Metazoa</taxon>
        <taxon>Spiralia</taxon>
        <taxon>Lophotrochozoa</taxon>
        <taxon>Mollusca</taxon>
        <taxon>Bivalvia</taxon>
        <taxon>Autobranchia</taxon>
        <taxon>Heteroconchia</taxon>
        <taxon>Euheterodonta</taxon>
        <taxon>Imparidentia</taxon>
        <taxon>Neoheterodontei</taxon>
        <taxon>Myida</taxon>
        <taxon>Dreissenoidea</taxon>
        <taxon>Dreissenidae</taxon>
        <taxon>Dreissena</taxon>
    </lineage>
</organism>
<dbReference type="AlphaFoldDB" id="A0A9D4NJT6"/>
<reference evidence="2" key="2">
    <citation type="submission" date="2020-11" db="EMBL/GenBank/DDBJ databases">
        <authorList>
            <person name="McCartney M.A."/>
            <person name="Auch B."/>
            <person name="Kono T."/>
            <person name="Mallez S."/>
            <person name="Becker A."/>
            <person name="Gohl D.M."/>
            <person name="Silverstein K.A.T."/>
            <person name="Koren S."/>
            <person name="Bechman K.B."/>
            <person name="Herman A."/>
            <person name="Abrahante J.E."/>
            <person name="Garbe J."/>
        </authorList>
    </citation>
    <scope>NUCLEOTIDE SEQUENCE</scope>
    <source>
        <strain evidence="2">Duluth1</strain>
        <tissue evidence="2">Whole animal</tissue>
    </source>
</reference>
<reference evidence="2" key="1">
    <citation type="journal article" date="2019" name="bioRxiv">
        <title>The Genome of the Zebra Mussel, Dreissena polymorpha: A Resource for Invasive Species Research.</title>
        <authorList>
            <person name="McCartney M.A."/>
            <person name="Auch B."/>
            <person name="Kono T."/>
            <person name="Mallez S."/>
            <person name="Zhang Y."/>
            <person name="Obille A."/>
            <person name="Becker A."/>
            <person name="Abrahante J.E."/>
            <person name="Garbe J."/>
            <person name="Badalamenti J.P."/>
            <person name="Herman A."/>
            <person name="Mangelson H."/>
            <person name="Liachko I."/>
            <person name="Sullivan S."/>
            <person name="Sone E.D."/>
            <person name="Koren S."/>
            <person name="Silverstein K.A.T."/>
            <person name="Beckman K.B."/>
            <person name="Gohl D.M."/>
        </authorList>
    </citation>
    <scope>NUCLEOTIDE SEQUENCE</scope>
    <source>
        <strain evidence="2">Duluth1</strain>
        <tissue evidence="2">Whole animal</tissue>
    </source>
</reference>